<dbReference type="PRINTS" id="PR00502">
    <property type="entry name" value="NUDIXFAMILY"/>
</dbReference>
<reference evidence="4" key="1">
    <citation type="journal article" date="2022" name="Curr. Microbiol.">
        <title>Isolation, Characterization, and Comparative Genomic Analysis of vB_Pd_C23, a Novel Bacteriophage of Pantoea dispersa.</title>
        <authorList>
            <person name="Grami E."/>
            <person name="Laadouze I."/>
            <person name="Ben Tiba S."/>
            <person name="Hafiane A."/>
            <person name="Sealey K.S."/>
            <person name="Saidi N."/>
        </authorList>
    </citation>
    <scope>NUCLEOTIDE SEQUENCE</scope>
</reference>
<accession>A0AAE8YIU3</accession>
<dbReference type="EMBL" id="OL396571">
    <property type="protein sequence ID" value="UGC97717.1"/>
    <property type="molecule type" value="Genomic_DNA"/>
</dbReference>
<dbReference type="InterPro" id="IPR016913">
    <property type="entry name" value="UCP029215"/>
</dbReference>
<dbReference type="Pfam" id="PF00293">
    <property type="entry name" value="NUDIX"/>
    <property type="match status" value="1"/>
</dbReference>
<dbReference type="Gene3D" id="3.90.79.10">
    <property type="entry name" value="Nucleoside Triphosphate Pyrophosphohydrolase"/>
    <property type="match status" value="1"/>
</dbReference>
<dbReference type="InterPro" id="IPR020084">
    <property type="entry name" value="NUDIX_hydrolase_CS"/>
</dbReference>
<gene>
    <name evidence="4" type="ORF">pdc_04</name>
</gene>
<dbReference type="PROSITE" id="PS00893">
    <property type="entry name" value="NUDIX_BOX"/>
    <property type="match status" value="1"/>
</dbReference>
<evidence type="ECO:0000313" key="4">
    <source>
        <dbReference type="EMBL" id="UGC97717.1"/>
    </source>
</evidence>
<dbReference type="InterPro" id="IPR020476">
    <property type="entry name" value="Nudix_hydrolase"/>
</dbReference>
<dbReference type="InterPro" id="IPR000086">
    <property type="entry name" value="NUDIX_hydrolase_dom"/>
</dbReference>
<sequence length="553" mass="61572">MFASGILFRQNRKIFLIKRSDDGTWCIPGGHVEPGETPDQAARREVAEETGYQYSGELTPMSVLGDYATYVVDNADEFTAKINDESTDSGWFPLDAMPSPLHPPFEEMLKHQPLNETDVAKLIADGTLSSPQYFKNMWMFAIRVTGTGMTYRSKDEQFVFRDPANYLTPDFLQRVAGVPVIWLHPKKSSLDSDEFAKRVIGTMTNAWVTDDNEVWGIARVYDEEAAEMMQTRQLSTSPTVCFTEGQNAIISVDGQPLLVEDSPVLLDHVAICEQGVWDKLLDPTGVRSDSITNEAEIMDEEKIIALINKAIDARMAKADSEDKDAKEKADAEEMKKEEKADAEDKEAEEKDAKDKKDKEEKSDSDSEEKSKAKADKAKSDEESATEGDKAHERKAEERAKADSELRREIAELRSRMPTELSDAERNEIADAQVKADSVFASHGKRAPVPLQGEKPMAYRRRMMVQLQQFSGDYKDVDLSAIADAQVLKIAEKQIYADAQASASLSIGPGQLREIKRPDATGRQISTFEGDPAACWAPFQTGKRQITGFGSNQA</sequence>
<feature type="compositionally biased region" description="Basic and acidic residues" evidence="2">
    <location>
        <begin position="347"/>
        <end position="404"/>
    </location>
</feature>
<feature type="domain" description="Nudix hydrolase" evidence="3">
    <location>
        <begin position="1"/>
        <end position="116"/>
    </location>
</feature>
<keyword evidence="5" id="KW-1185">Reference proteome</keyword>
<dbReference type="Pfam" id="PF09979">
    <property type="entry name" value="DUF2213"/>
    <property type="match status" value="1"/>
</dbReference>
<dbReference type="PROSITE" id="PS51462">
    <property type="entry name" value="NUDIX"/>
    <property type="match status" value="1"/>
</dbReference>
<dbReference type="SUPFAM" id="SSF55811">
    <property type="entry name" value="Nudix"/>
    <property type="match status" value="1"/>
</dbReference>
<dbReference type="GO" id="GO:0016787">
    <property type="term" value="F:hydrolase activity"/>
    <property type="evidence" value="ECO:0007669"/>
    <property type="project" value="UniProtKB-KW"/>
</dbReference>
<dbReference type="PANTHER" id="PTHR43736:SF1">
    <property type="entry name" value="DIHYDRONEOPTERIN TRIPHOSPHATE DIPHOSPHATASE"/>
    <property type="match status" value="1"/>
</dbReference>
<evidence type="ECO:0000313" key="5">
    <source>
        <dbReference type="Proteomes" id="UP000828384"/>
    </source>
</evidence>
<keyword evidence="1 4" id="KW-0378">Hydrolase</keyword>
<dbReference type="Proteomes" id="UP000828384">
    <property type="component" value="Segment"/>
</dbReference>
<organism evidence="4 5">
    <name type="scientific">Pantoea phage PdC23</name>
    <dbReference type="NCBI Taxonomy" id="2894356"/>
    <lineage>
        <taxon>Viruses</taxon>
        <taxon>Duplodnaviria</taxon>
        <taxon>Heunggongvirae</taxon>
        <taxon>Uroviricota</taxon>
        <taxon>Caudoviricetes</taxon>
        <taxon>Felixviridae</taxon>
        <taxon>Certevirus</taxon>
        <taxon>Certevirus C23</taxon>
    </lineage>
</organism>
<proteinExistence type="predicted"/>
<feature type="compositionally biased region" description="Basic and acidic residues" evidence="2">
    <location>
        <begin position="315"/>
        <end position="339"/>
    </location>
</feature>
<evidence type="ECO:0000259" key="3">
    <source>
        <dbReference type="PROSITE" id="PS51462"/>
    </source>
</evidence>
<evidence type="ECO:0000256" key="2">
    <source>
        <dbReference type="SAM" id="MobiDB-lite"/>
    </source>
</evidence>
<protein>
    <submittedName>
        <fullName evidence="4">NUDIX hydrolase</fullName>
    </submittedName>
</protein>
<name>A0AAE8YIU3_9CAUD</name>
<evidence type="ECO:0000256" key="1">
    <source>
        <dbReference type="ARBA" id="ARBA00022801"/>
    </source>
</evidence>
<feature type="region of interest" description="Disordered" evidence="2">
    <location>
        <begin position="315"/>
        <end position="404"/>
    </location>
</feature>
<dbReference type="InterPro" id="IPR015797">
    <property type="entry name" value="NUDIX_hydrolase-like_dom_sf"/>
</dbReference>
<dbReference type="PANTHER" id="PTHR43736">
    <property type="entry name" value="ADP-RIBOSE PYROPHOSPHATASE"/>
    <property type="match status" value="1"/>
</dbReference>